<organism evidence="2 3">
    <name type="scientific">Marasmiellus scandens</name>
    <dbReference type="NCBI Taxonomy" id="2682957"/>
    <lineage>
        <taxon>Eukaryota</taxon>
        <taxon>Fungi</taxon>
        <taxon>Dikarya</taxon>
        <taxon>Basidiomycota</taxon>
        <taxon>Agaricomycotina</taxon>
        <taxon>Agaricomycetes</taxon>
        <taxon>Agaricomycetidae</taxon>
        <taxon>Agaricales</taxon>
        <taxon>Marasmiineae</taxon>
        <taxon>Omphalotaceae</taxon>
        <taxon>Marasmiellus</taxon>
    </lineage>
</organism>
<feature type="compositionally biased region" description="Low complexity" evidence="1">
    <location>
        <begin position="619"/>
        <end position="645"/>
    </location>
</feature>
<evidence type="ECO:0000256" key="1">
    <source>
        <dbReference type="SAM" id="MobiDB-lite"/>
    </source>
</evidence>
<evidence type="ECO:0000313" key="3">
    <source>
        <dbReference type="Proteomes" id="UP001498398"/>
    </source>
</evidence>
<feature type="compositionally biased region" description="Low complexity" evidence="1">
    <location>
        <begin position="296"/>
        <end position="308"/>
    </location>
</feature>
<feature type="compositionally biased region" description="Low complexity" evidence="1">
    <location>
        <begin position="470"/>
        <end position="500"/>
    </location>
</feature>
<feature type="compositionally biased region" description="Low complexity" evidence="1">
    <location>
        <begin position="1314"/>
        <end position="1330"/>
    </location>
</feature>
<feature type="compositionally biased region" description="Basic and acidic residues" evidence="1">
    <location>
        <begin position="402"/>
        <end position="412"/>
    </location>
</feature>
<feature type="compositionally biased region" description="Low complexity" evidence="1">
    <location>
        <begin position="319"/>
        <end position="336"/>
    </location>
</feature>
<evidence type="ECO:0000313" key="2">
    <source>
        <dbReference type="EMBL" id="KAK7439380.1"/>
    </source>
</evidence>
<reference evidence="2 3" key="1">
    <citation type="submission" date="2024-01" db="EMBL/GenBank/DDBJ databases">
        <title>A draft genome for the cacao thread blight pathogen Marasmiellus scandens.</title>
        <authorList>
            <person name="Baruah I.K."/>
            <person name="Leung J."/>
            <person name="Bukari Y."/>
            <person name="Amoako-Attah I."/>
            <person name="Meinhardt L.W."/>
            <person name="Bailey B.A."/>
            <person name="Cohen S.P."/>
        </authorList>
    </citation>
    <scope>NUCLEOTIDE SEQUENCE [LARGE SCALE GENOMIC DNA]</scope>
    <source>
        <strain evidence="2 3">GH-19</strain>
    </source>
</reference>
<feature type="compositionally biased region" description="Polar residues" evidence="1">
    <location>
        <begin position="374"/>
        <end position="401"/>
    </location>
</feature>
<feature type="region of interest" description="Disordered" evidence="1">
    <location>
        <begin position="1011"/>
        <end position="1453"/>
    </location>
</feature>
<feature type="compositionally biased region" description="Low complexity" evidence="1">
    <location>
        <begin position="1138"/>
        <end position="1158"/>
    </location>
</feature>
<dbReference type="EMBL" id="JBANRG010000073">
    <property type="protein sequence ID" value="KAK7439380.1"/>
    <property type="molecule type" value="Genomic_DNA"/>
</dbReference>
<feature type="compositionally biased region" description="Low complexity" evidence="1">
    <location>
        <begin position="423"/>
        <end position="433"/>
    </location>
</feature>
<feature type="compositionally biased region" description="Polar residues" evidence="1">
    <location>
        <begin position="655"/>
        <end position="668"/>
    </location>
</feature>
<feature type="compositionally biased region" description="Low complexity" evidence="1">
    <location>
        <begin position="1233"/>
        <end position="1245"/>
    </location>
</feature>
<feature type="compositionally biased region" description="Polar residues" evidence="1">
    <location>
        <begin position="1204"/>
        <end position="1213"/>
    </location>
</feature>
<feature type="compositionally biased region" description="Low complexity" evidence="1">
    <location>
        <begin position="1053"/>
        <end position="1066"/>
    </location>
</feature>
<feature type="compositionally biased region" description="Polar residues" evidence="1">
    <location>
        <begin position="876"/>
        <end position="892"/>
    </location>
</feature>
<feature type="compositionally biased region" description="Polar residues" evidence="1">
    <location>
        <begin position="1337"/>
        <end position="1347"/>
    </location>
</feature>
<feature type="compositionally biased region" description="Polar residues" evidence="1">
    <location>
        <begin position="696"/>
        <end position="707"/>
    </location>
</feature>
<feature type="compositionally biased region" description="Polar residues" evidence="1">
    <location>
        <begin position="1290"/>
        <end position="1303"/>
    </location>
</feature>
<dbReference type="Proteomes" id="UP001498398">
    <property type="component" value="Unassembled WGS sequence"/>
</dbReference>
<feature type="compositionally biased region" description="Polar residues" evidence="1">
    <location>
        <begin position="1441"/>
        <end position="1453"/>
    </location>
</feature>
<feature type="compositionally biased region" description="Basic and acidic residues" evidence="1">
    <location>
        <begin position="278"/>
        <end position="291"/>
    </location>
</feature>
<sequence length="1453" mass="151803">MSLTARQLKLVSQSNTTVAEPEPLKPQTEEYYDDGWRHPAELIYSNSKYWTDKKLLYYSIANALSIYPPTADSLKEGICYVSDGKKTVAMTERYRVPLMFVFKYQWHLLRSLLQADSEERKKRWPVEKFEVLHLARLWKIFMDEAPVKSQSSYDMQSRLDDIRRWKCFTLNRVLTRYRLGCFSSDSESVKSFWRRYEEREYDKPPLDFDWRTWANEGHQGVTITEDDIQRGIDRKDLMEGLVEKNGTWYWETPDKPVPGANSAWSLMDAAYAMFHLGGGRDKKDKHKDSPHKVAKSKSPSVSISSAPKTETSAAQHGHPVSVSSPLSVPPSSTSSPVIPPKTNKSQTPATTRPKAEGSLVIKIGPPNPVKGTAGTESSTKTGVSTLSQSNRKTSVDTSLQKASKDVKSESESRSPVILNAPPSNSSTNNVSVVIPKHSSSAPSTKTQALTVTPSTQLQSTAAFVPSAVQTAPSSTANSSKPSAAASPNTSSSNTSANANNGGVGVSPRLARTESKNKTTSRSGSVNGSTAIEGSDLGPSADAKDTSDAGIAGVTRVASPTPISELAPATPKPSTTLLTANGSVESPAPVSTSLQGPKQQVNSQLQTQIQTQKPTVPAISTVVPPVVTKSPMTTSTLTPTPIVPSSNEVEKDKGSKSSPVLTSTPTQVVKPSPASGGTPTAMPPSAPSVSASTASTIINKQSTLTSKPPGSASGMAEAVPSGSAVSEKVSVTPQVNLPKKPSPVSSVPSAPKVAPVLASTSENTNKSSSSDTGTSAKKPSPVSSTPSTPKVVPMVASTSENTNKSSSSDTGTSAKKPSPVSSAPSTPKVVPMAASTSEDTNKSSSSDTGTSAPKPTSIKSTPPPSQPSANDPKPEGVTQTRSGAPSDPITSGTDSRKRSASEAGFGIGGKSVTETPKVIQNEASSNGSTGSLGTTSAMEVESSNQLSDDEDAIPGLTYSSSANSLNNTPTIKPALIQTSAPIQQTPPIVHILPQRPAPAPIPIPIPIPMPTVPSYVKPDSPKLDNKPVEPPPTVPRRPTTPTGPRAMMKEMNRSLNSSSDPSSGGISMPRNAHSATGSSSFKPVPIITSSSTPSTPINVNSNPSRPSVSPSTPTFTATTPVLASAVPKHMQHHRPPISPSQQRPSSPSPLSQSQQTLPQSPAPPSVPTKPQTHMLPPKPPQETSMLPPKPPQNTVVPPRTVGANPPSTGANGNISAKRPGSPLDKPGPAKVVVRDIQGQSQGIDQGRQGRKENQSQGQGQGQSQSQIVVGKGNAKASSIGTGSGPIRRKSGPSSAPSVPTSQPKLETHPPRVVHSRASSISSSASVPGLSVGAKSAAPSGSRSGSKISTGGWASPLGHLMGFTPVTGQSQKKKEKKVDMDGEMDMDIDSDNENPPPSADGIGATLTRSLLDFHPLGHLLHQPSTAPPTPTTPSPRSPSLSTRIMTNTTSSGKGG</sequence>
<feature type="compositionally biased region" description="Low complexity" evidence="1">
    <location>
        <begin position="736"/>
        <end position="859"/>
    </location>
</feature>
<proteinExistence type="predicted"/>
<feature type="compositionally biased region" description="Low complexity" evidence="1">
    <location>
        <begin position="1082"/>
        <end position="1120"/>
    </location>
</feature>
<keyword evidence="3" id="KW-1185">Reference proteome</keyword>
<feature type="compositionally biased region" description="Low complexity" evidence="1">
    <location>
        <begin position="923"/>
        <end position="935"/>
    </location>
</feature>
<feature type="region of interest" description="Disordered" evidence="1">
    <location>
        <begin position="278"/>
        <end position="454"/>
    </location>
</feature>
<name>A0ABR1ITX1_9AGAR</name>
<feature type="compositionally biased region" description="Pro residues" evidence="1">
    <location>
        <begin position="1423"/>
        <end position="1434"/>
    </location>
</feature>
<feature type="compositionally biased region" description="Polar residues" evidence="1">
    <location>
        <begin position="437"/>
        <end position="454"/>
    </location>
</feature>
<gene>
    <name evidence="2" type="ORF">VKT23_017603</name>
</gene>
<feature type="compositionally biased region" description="Low complexity" evidence="1">
    <location>
        <begin position="686"/>
        <end position="695"/>
    </location>
</feature>
<feature type="compositionally biased region" description="Acidic residues" evidence="1">
    <location>
        <begin position="1379"/>
        <end position="1390"/>
    </location>
</feature>
<feature type="region of interest" description="Disordered" evidence="1">
    <location>
        <begin position="466"/>
        <end position="964"/>
    </location>
</feature>
<accession>A0ABR1ITX1</accession>
<comment type="caution">
    <text evidence="2">The sequence shown here is derived from an EMBL/GenBank/DDBJ whole genome shotgun (WGS) entry which is preliminary data.</text>
</comment>
<feature type="compositionally biased region" description="Low complexity" evidence="1">
    <location>
        <begin position="1035"/>
        <end position="1044"/>
    </location>
</feature>
<feature type="compositionally biased region" description="Polar residues" evidence="1">
    <location>
        <begin position="517"/>
        <end position="531"/>
    </location>
</feature>
<feature type="compositionally biased region" description="Low complexity" evidence="1">
    <location>
        <begin position="1253"/>
        <end position="1265"/>
    </location>
</feature>
<feature type="compositionally biased region" description="Polar residues" evidence="1">
    <location>
        <begin position="571"/>
        <end position="613"/>
    </location>
</feature>
<protein>
    <submittedName>
        <fullName evidence="2">Uncharacterized protein</fullName>
    </submittedName>
</protein>